<feature type="domain" description="PDZ" evidence="2">
    <location>
        <begin position="447"/>
        <end position="520"/>
    </location>
</feature>
<feature type="region of interest" description="Disordered" evidence="1">
    <location>
        <begin position="129"/>
        <end position="159"/>
    </location>
</feature>
<feature type="region of interest" description="Disordered" evidence="1">
    <location>
        <begin position="371"/>
        <end position="407"/>
    </location>
</feature>
<dbReference type="InterPro" id="IPR028842">
    <property type="entry name" value="Afadin"/>
</dbReference>
<proteinExistence type="predicted"/>
<evidence type="ECO:0000256" key="1">
    <source>
        <dbReference type="SAM" id="MobiDB-lite"/>
    </source>
</evidence>
<feature type="domain" description="Ras-associating" evidence="3">
    <location>
        <begin position="205"/>
        <end position="306"/>
    </location>
</feature>
<dbReference type="InterPro" id="IPR036034">
    <property type="entry name" value="PDZ_sf"/>
</dbReference>
<dbReference type="EMBL" id="CAEY01001887">
    <property type="status" value="NOT_ANNOTATED_CDS"/>
    <property type="molecule type" value="Genomic_DNA"/>
</dbReference>
<dbReference type="PANTHER" id="PTHR10398:SF2">
    <property type="entry name" value="AFADIN"/>
    <property type="match status" value="1"/>
</dbReference>
<dbReference type="SMART" id="SM00228">
    <property type="entry name" value="PDZ"/>
    <property type="match status" value="1"/>
</dbReference>
<dbReference type="Pfam" id="PF00595">
    <property type="entry name" value="PDZ"/>
    <property type="match status" value="1"/>
</dbReference>
<feature type="region of interest" description="Disordered" evidence="1">
    <location>
        <begin position="308"/>
        <end position="352"/>
    </location>
</feature>
<dbReference type="InterPro" id="IPR029071">
    <property type="entry name" value="Ubiquitin-like_domsf"/>
</dbReference>
<accession>T1K929</accession>
<dbReference type="GO" id="GO:0032880">
    <property type="term" value="P:regulation of protein localization"/>
    <property type="evidence" value="ECO:0007669"/>
    <property type="project" value="TreeGrafter"/>
</dbReference>
<dbReference type="InterPro" id="IPR001478">
    <property type="entry name" value="PDZ"/>
</dbReference>
<dbReference type="HOGENOM" id="CLU_409018_0_0_1"/>
<dbReference type="GO" id="GO:0007165">
    <property type="term" value="P:signal transduction"/>
    <property type="evidence" value="ECO:0007669"/>
    <property type="project" value="InterPro"/>
</dbReference>
<feature type="compositionally biased region" description="Pro residues" evidence="1">
    <location>
        <begin position="338"/>
        <end position="352"/>
    </location>
</feature>
<dbReference type="PROSITE" id="PS50106">
    <property type="entry name" value="PDZ"/>
    <property type="match status" value="1"/>
</dbReference>
<feature type="domain" description="Ras-associating" evidence="3">
    <location>
        <begin position="30"/>
        <end position="124"/>
    </location>
</feature>
<feature type="compositionally biased region" description="Basic residues" evidence="1">
    <location>
        <begin position="136"/>
        <end position="148"/>
    </location>
</feature>
<dbReference type="SUPFAM" id="SSF54236">
    <property type="entry name" value="Ubiquitin-like"/>
    <property type="match status" value="2"/>
</dbReference>
<evidence type="ECO:0000259" key="3">
    <source>
        <dbReference type="PROSITE" id="PS50200"/>
    </source>
</evidence>
<dbReference type="CDD" id="cd01782">
    <property type="entry name" value="RA1_Afadin"/>
    <property type="match status" value="1"/>
</dbReference>
<dbReference type="SMART" id="SM00314">
    <property type="entry name" value="RA"/>
    <property type="match status" value="2"/>
</dbReference>
<dbReference type="Pfam" id="PF00788">
    <property type="entry name" value="RA"/>
    <property type="match status" value="2"/>
</dbReference>
<feature type="compositionally biased region" description="Low complexity" evidence="1">
    <location>
        <begin position="371"/>
        <end position="395"/>
    </location>
</feature>
<evidence type="ECO:0008006" key="6">
    <source>
        <dbReference type="Google" id="ProtNLM"/>
    </source>
</evidence>
<evidence type="ECO:0000259" key="2">
    <source>
        <dbReference type="PROSITE" id="PS50106"/>
    </source>
</evidence>
<dbReference type="PROSITE" id="PS50200">
    <property type="entry name" value="RA"/>
    <property type="match status" value="2"/>
</dbReference>
<dbReference type="eggNOG" id="KOG1892">
    <property type="taxonomic scope" value="Eukaryota"/>
</dbReference>
<dbReference type="GO" id="GO:0005912">
    <property type="term" value="C:adherens junction"/>
    <property type="evidence" value="ECO:0007669"/>
    <property type="project" value="TreeGrafter"/>
</dbReference>
<dbReference type="Gene3D" id="2.30.42.10">
    <property type="match status" value="1"/>
</dbReference>
<dbReference type="PANTHER" id="PTHR10398">
    <property type="entry name" value="AFADIN"/>
    <property type="match status" value="1"/>
</dbReference>
<dbReference type="EnsemblMetazoa" id="tetur07g03480.1">
    <property type="protein sequence ID" value="tetur07g03480.1"/>
    <property type="gene ID" value="tetur07g03480"/>
</dbReference>
<dbReference type="InterPro" id="IPR000159">
    <property type="entry name" value="RA_dom"/>
</dbReference>
<name>T1K929_TETUR</name>
<feature type="compositionally biased region" description="Polar residues" evidence="1">
    <location>
        <begin position="308"/>
        <end position="323"/>
    </location>
</feature>
<protein>
    <recommendedName>
        <fullName evidence="6">PDZ domain-containing protein</fullName>
    </recommendedName>
</protein>
<organism evidence="4 5">
    <name type="scientific">Tetranychus urticae</name>
    <name type="common">Two-spotted spider mite</name>
    <dbReference type="NCBI Taxonomy" id="32264"/>
    <lineage>
        <taxon>Eukaryota</taxon>
        <taxon>Metazoa</taxon>
        <taxon>Ecdysozoa</taxon>
        <taxon>Arthropoda</taxon>
        <taxon>Chelicerata</taxon>
        <taxon>Arachnida</taxon>
        <taxon>Acari</taxon>
        <taxon>Acariformes</taxon>
        <taxon>Trombidiformes</taxon>
        <taxon>Prostigmata</taxon>
        <taxon>Eleutherengona</taxon>
        <taxon>Raphignathae</taxon>
        <taxon>Tetranychoidea</taxon>
        <taxon>Tetranychidae</taxon>
        <taxon>Tetranychus</taxon>
    </lineage>
</organism>
<dbReference type="Proteomes" id="UP000015104">
    <property type="component" value="Unassembled WGS sequence"/>
</dbReference>
<dbReference type="STRING" id="32264.T1K929"/>
<sequence length="672" mass="75704">MDDLVSLINQWNINRVELFALSLPNENGEFCGVMRFCYQDAGQKVATKCVRVCSNATTLDVIDSLIEKFRADIKMLSVPQYGLYEIHENGEERKLDDDERPLLVQLNWHKDDREGRFLLKRIDEKSTGESGTLTRKLSKSGKKDKKKKEKNEESKESSLAGKLYDELPETCFTRSISNPEAVMKRRRKQKLEKKLQLLQQNGPDAGGTLRIFGECLNPDVPYKTLLLSAKDTARYVVQQILEKYREIGNFQEAEPASSYCLVLVIEPPQDRLIQYVLDDNDCPLAIKQKHNPARGQLTFHIRKRSVDCQPQITPGSPQVPSQIPSQLPPQVPTQQLPPQVPPQFPPQLPPQIPLQLQSQLPLQIPVQLPTQVSSQLPSQSSQSSQSSPQLALQSHSMRKMTQSHSMLPPPYHHTIDLGHRIYDNLHGVASSSMSHFPSPSPSPVPFTIQLRKSGSGLGFSIVAARSLRTGQIGIYVKSIIKGGTADLDGRLQPGDQLLSVNNHSLIDMPQEKAAKLMTQSSIVRLEVAKQAAYYNGLATFLNEVQRATPQLPSQLPAQLPPQLPPQYPAHLPPQLAHQQLHLQQQLLQQQQPHMHPHQMQPQHIEALEMEDENDPAKNFQSYGPNVIGAHEIYKDPRERIEAEKMKTQPQKKIIAGPEKLTFKEKLQLFAEE</sequence>
<reference evidence="4" key="2">
    <citation type="submission" date="2015-06" db="UniProtKB">
        <authorList>
            <consortium name="EnsemblMetazoa"/>
        </authorList>
    </citation>
    <scope>IDENTIFICATION</scope>
</reference>
<dbReference type="Gene3D" id="3.10.20.90">
    <property type="entry name" value="Phosphatidylinositol 3-kinase Catalytic Subunit, Chain A, domain 1"/>
    <property type="match status" value="2"/>
</dbReference>
<dbReference type="AlphaFoldDB" id="T1K929"/>
<keyword evidence="5" id="KW-1185">Reference proteome</keyword>
<dbReference type="SUPFAM" id="SSF50156">
    <property type="entry name" value="PDZ domain-like"/>
    <property type="match status" value="1"/>
</dbReference>
<evidence type="ECO:0000313" key="4">
    <source>
        <dbReference type="EnsemblMetazoa" id="tetur07g03480.1"/>
    </source>
</evidence>
<evidence type="ECO:0000313" key="5">
    <source>
        <dbReference type="Proteomes" id="UP000015104"/>
    </source>
</evidence>
<dbReference type="GO" id="GO:0050839">
    <property type="term" value="F:cell adhesion molecule binding"/>
    <property type="evidence" value="ECO:0007669"/>
    <property type="project" value="TreeGrafter"/>
</dbReference>
<reference evidence="5" key="1">
    <citation type="submission" date="2011-08" db="EMBL/GenBank/DDBJ databases">
        <authorList>
            <person name="Rombauts S."/>
        </authorList>
    </citation>
    <scope>NUCLEOTIDE SEQUENCE</scope>
    <source>
        <strain evidence="5">London</strain>
    </source>
</reference>